<reference evidence="5 6" key="1">
    <citation type="journal article" date="2011" name="J. Bacteriol.">
        <title>Genome sequence of Chthoniobacter flavus Ellin428, an aerobic heterotrophic soil bacterium.</title>
        <authorList>
            <person name="Kant R."/>
            <person name="van Passel M.W."/>
            <person name="Palva A."/>
            <person name="Lucas S."/>
            <person name="Lapidus A."/>
            <person name="Glavina Del Rio T."/>
            <person name="Dalin E."/>
            <person name="Tice H."/>
            <person name="Bruce D."/>
            <person name="Goodwin L."/>
            <person name="Pitluck S."/>
            <person name="Larimer F.W."/>
            <person name="Land M.L."/>
            <person name="Hauser L."/>
            <person name="Sangwan P."/>
            <person name="de Vos W.M."/>
            <person name="Janssen P.H."/>
            <person name="Smidt H."/>
        </authorList>
    </citation>
    <scope>NUCLEOTIDE SEQUENCE [LARGE SCALE GENOMIC DNA]</scope>
    <source>
        <strain evidence="5 6">Ellin428</strain>
    </source>
</reference>
<protein>
    <submittedName>
        <fullName evidence="5">Transcriptional regulator, ArsR family</fullName>
    </submittedName>
</protein>
<evidence type="ECO:0000313" key="5">
    <source>
        <dbReference type="EMBL" id="EDY20713.1"/>
    </source>
</evidence>
<dbReference type="SUPFAM" id="SSF46785">
    <property type="entry name" value="Winged helix' DNA-binding domain"/>
    <property type="match status" value="1"/>
</dbReference>
<dbReference type="InParanoid" id="B4CZ22"/>
<dbReference type="InterPro" id="IPR036390">
    <property type="entry name" value="WH_DNA-bd_sf"/>
</dbReference>
<keyword evidence="1" id="KW-0805">Transcription regulation</keyword>
<dbReference type="PRINTS" id="PR00778">
    <property type="entry name" value="HTHARSR"/>
</dbReference>
<dbReference type="eggNOG" id="COG0640">
    <property type="taxonomic scope" value="Bacteria"/>
</dbReference>
<sequence>MPKTDPPKTDCVDILKALSDRSRMRIVKALLPKEHGVNDLADELSLSQYNVSKHLRVLKQAGIVDMHPEGTRREYFIVKEFRERLKKENHVLDFGCCSFRFDQLPD</sequence>
<dbReference type="PANTHER" id="PTHR33154:SF33">
    <property type="entry name" value="TRANSCRIPTIONAL REPRESSOR SDPR"/>
    <property type="match status" value="1"/>
</dbReference>
<dbReference type="EMBL" id="ABVL01000004">
    <property type="protein sequence ID" value="EDY20713.1"/>
    <property type="molecule type" value="Genomic_DNA"/>
</dbReference>
<dbReference type="InterPro" id="IPR001845">
    <property type="entry name" value="HTH_ArsR_DNA-bd_dom"/>
</dbReference>
<dbReference type="InterPro" id="IPR011991">
    <property type="entry name" value="ArsR-like_HTH"/>
</dbReference>
<gene>
    <name evidence="5" type="ORF">CfE428DRAFT_1910</name>
</gene>
<comment type="caution">
    <text evidence="5">The sequence shown here is derived from an EMBL/GenBank/DDBJ whole genome shotgun (WGS) entry which is preliminary data.</text>
</comment>
<dbReference type="GO" id="GO:0003700">
    <property type="term" value="F:DNA-binding transcription factor activity"/>
    <property type="evidence" value="ECO:0007669"/>
    <property type="project" value="InterPro"/>
</dbReference>
<dbReference type="PANTHER" id="PTHR33154">
    <property type="entry name" value="TRANSCRIPTIONAL REGULATOR, ARSR FAMILY"/>
    <property type="match status" value="1"/>
</dbReference>
<dbReference type="RefSeq" id="WP_006979235.1">
    <property type="nucleotide sequence ID" value="NZ_ABVL01000004.1"/>
</dbReference>
<dbReference type="CDD" id="cd00090">
    <property type="entry name" value="HTH_ARSR"/>
    <property type="match status" value="1"/>
</dbReference>
<evidence type="ECO:0000256" key="3">
    <source>
        <dbReference type="ARBA" id="ARBA00023163"/>
    </source>
</evidence>
<dbReference type="Pfam" id="PF01022">
    <property type="entry name" value="HTH_5"/>
    <property type="match status" value="1"/>
</dbReference>
<dbReference type="InterPro" id="IPR051081">
    <property type="entry name" value="HTH_MetalResp_TranReg"/>
</dbReference>
<dbReference type="SMART" id="SM00418">
    <property type="entry name" value="HTH_ARSR"/>
    <property type="match status" value="1"/>
</dbReference>
<keyword evidence="6" id="KW-1185">Reference proteome</keyword>
<evidence type="ECO:0000259" key="4">
    <source>
        <dbReference type="PROSITE" id="PS50987"/>
    </source>
</evidence>
<dbReference type="InterPro" id="IPR036388">
    <property type="entry name" value="WH-like_DNA-bd_sf"/>
</dbReference>
<name>B4CZ22_9BACT</name>
<dbReference type="GO" id="GO:0003677">
    <property type="term" value="F:DNA binding"/>
    <property type="evidence" value="ECO:0007669"/>
    <property type="project" value="UniProtKB-KW"/>
</dbReference>
<dbReference type="AlphaFoldDB" id="B4CZ22"/>
<evidence type="ECO:0000256" key="1">
    <source>
        <dbReference type="ARBA" id="ARBA00023015"/>
    </source>
</evidence>
<dbReference type="Proteomes" id="UP000005824">
    <property type="component" value="Unassembled WGS sequence"/>
</dbReference>
<organism evidence="5 6">
    <name type="scientific">Chthoniobacter flavus Ellin428</name>
    <dbReference type="NCBI Taxonomy" id="497964"/>
    <lineage>
        <taxon>Bacteria</taxon>
        <taxon>Pseudomonadati</taxon>
        <taxon>Verrucomicrobiota</taxon>
        <taxon>Spartobacteria</taxon>
        <taxon>Chthoniobacterales</taxon>
        <taxon>Chthoniobacteraceae</taxon>
        <taxon>Chthoniobacter</taxon>
    </lineage>
</organism>
<keyword evidence="3" id="KW-0804">Transcription</keyword>
<evidence type="ECO:0000256" key="2">
    <source>
        <dbReference type="ARBA" id="ARBA00023125"/>
    </source>
</evidence>
<evidence type="ECO:0000313" key="6">
    <source>
        <dbReference type="Proteomes" id="UP000005824"/>
    </source>
</evidence>
<accession>B4CZ22</accession>
<dbReference type="Gene3D" id="1.10.10.10">
    <property type="entry name" value="Winged helix-like DNA-binding domain superfamily/Winged helix DNA-binding domain"/>
    <property type="match status" value="1"/>
</dbReference>
<dbReference type="NCBIfam" id="NF033788">
    <property type="entry name" value="HTH_metalloreg"/>
    <property type="match status" value="1"/>
</dbReference>
<feature type="domain" description="HTH arsR-type" evidence="4">
    <location>
        <begin position="3"/>
        <end position="106"/>
    </location>
</feature>
<proteinExistence type="predicted"/>
<keyword evidence="2" id="KW-0238">DNA-binding</keyword>
<dbReference type="STRING" id="497964.CfE428DRAFT_1910"/>
<dbReference type="PROSITE" id="PS50987">
    <property type="entry name" value="HTH_ARSR_2"/>
    <property type="match status" value="1"/>
</dbReference>